<evidence type="ECO:0000313" key="5">
    <source>
        <dbReference type="Proteomes" id="UP000006039"/>
    </source>
</evidence>
<dbReference type="InterPro" id="IPR023591">
    <property type="entry name" value="Ribosomal_uS2_flav_dom_sf"/>
</dbReference>
<dbReference type="VEuPathDB" id="FungiDB:GGTG_05589"/>
<comment type="similarity">
    <text evidence="1">Belongs to the universal ribosomal protein uS2 family.</text>
</comment>
<proteinExistence type="inferred from homology"/>
<protein>
    <recommendedName>
        <fullName evidence="6">37S ribosomal protein MRP4</fullName>
    </recommendedName>
</protein>
<reference evidence="3" key="3">
    <citation type="submission" date="2010-09" db="EMBL/GenBank/DDBJ databases">
        <title>Annotation of Gaeumannomyces graminis var. tritici R3-111a-1.</title>
        <authorList>
            <consortium name="The Broad Institute Genome Sequencing Platform"/>
            <person name="Ma L.-J."/>
            <person name="Dead R."/>
            <person name="Young S.K."/>
            <person name="Zeng Q."/>
            <person name="Gargeya S."/>
            <person name="Fitzgerald M."/>
            <person name="Haas B."/>
            <person name="Abouelleil A."/>
            <person name="Alvarado L."/>
            <person name="Arachchi H.M."/>
            <person name="Berlin A."/>
            <person name="Brown A."/>
            <person name="Chapman S.B."/>
            <person name="Chen Z."/>
            <person name="Dunbar C."/>
            <person name="Freedman E."/>
            <person name="Gearin G."/>
            <person name="Gellesch M."/>
            <person name="Goldberg J."/>
            <person name="Griggs A."/>
            <person name="Gujja S."/>
            <person name="Heiman D."/>
            <person name="Howarth C."/>
            <person name="Larson L."/>
            <person name="Lui A."/>
            <person name="MacDonald P.J.P."/>
            <person name="Mehta T."/>
            <person name="Montmayeur A."/>
            <person name="Murphy C."/>
            <person name="Neiman D."/>
            <person name="Pearson M."/>
            <person name="Priest M."/>
            <person name="Roberts A."/>
            <person name="Saif S."/>
            <person name="Shea T."/>
            <person name="Shenoy N."/>
            <person name="Sisk P."/>
            <person name="Stolte C."/>
            <person name="Sykes S."/>
            <person name="Yandava C."/>
            <person name="Wortman J."/>
            <person name="Nusbaum C."/>
            <person name="Birren B."/>
        </authorList>
    </citation>
    <scope>NUCLEOTIDE SEQUENCE</scope>
    <source>
        <strain evidence="3">R3-111a-1</strain>
    </source>
</reference>
<reference evidence="3" key="2">
    <citation type="submission" date="2010-07" db="EMBL/GenBank/DDBJ databases">
        <authorList>
            <consortium name="The Broad Institute Genome Sequencing Platform"/>
            <consortium name="Broad Institute Genome Sequencing Center for Infectious Disease"/>
            <person name="Ma L.-J."/>
            <person name="Dead R."/>
            <person name="Young S."/>
            <person name="Zeng Q."/>
            <person name="Koehrsen M."/>
            <person name="Alvarado L."/>
            <person name="Berlin A."/>
            <person name="Chapman S.B."/>
            <person name="Chen Z."/>
            <person name="Freedman E."/>
            <person name="Gellesch M."/>
            <person name="Goldberg J."/>
            <person name="Griggs A."/>
            <person name="Gujja S."/>
            <person name="Heilman E.R."/>
            <person name="Heiman D."/>
            <person name="Hepburn T."/>
            <person name="Howarth C."/>
            <person name="Jen D."/>
            <person name="Larson L."/>
            <person name="Mehta T."/>
            <person name="Neiman D."/>
            <person name="Pearson M."/>
            <person name="Roberts A."/>
            <person name="Saif S."/>
            <person name="Shea T."/>
            <person name="Shenoy N."/>
            <person name="Sisk P."/>
            <person name="Stolte C."/>
            <person name="Sykes S."/>
            <person name="Walk T."/>
            <person name="White J."/>
            <person name="Yandava C."/>
            <person name="Haas B."/>
            <person name="Nusbaum C."/>
            <person name="Birren B."/>
        </authorList>
    </citation>
    <scope>NUCLEOTIDE SEQUENCE</scope>
    <source>
        <strain evidence="3">R3-111a-1</strain>
    </source>
</reference>
<gene>
    <name evidence="4" type="primary">20346047</name>
    <name evidence="3" type="ORF">GGTG_05589</name>
</gene>
<reference evidence="4" key="4">
    <citation type="journal article" date="2015" name="G3 (Bethesda)">
        <title>Genome sequences of three phytopathogenic species of the Magnaporthaceae family of fungi.</title>
        <authorList>
            <person name="Okagaki L.H."/>
            <person name="Nunes C.C."/>
            <person name="Sailsbery J."/>
            <person name="Clay B."/>
            <person name="Brown D."/>
            <person name="John T."/>
            <person name="Oh Y."/>
            <person name="Young N."/>
            <person name="Fitzgerald M."/>
            <person name="Haas B.J."/>
            <person name="Zeng Q."/>
            <person name="Young S."/>
            <person name="Adiconis X."/>
            <person name="Fan L."/>
            <person name="Levin J.Z."/>
            <person name="Mitchell T.K."/>
            <person name="Okubara P.A."/>
            <person name="Farman M.L."/>
            <person name="Kohn L.M."/>
            <person name="Birren B."/>
            <person name="Ma L.-J."/>
            <person name="Dean R.A."/>
        </authorList>
    </citation>
    <scope>NUCLEOTIDE SEQUENCE</scope>
    <source>
        <strain evidence="4">R3-111a-1</strain>
    </source>
</reference>
<dbReference type="GeneID" id="20346047"/>
<dbReference type="PANTHER" id="PTHR12534">
    <property type="entry name" value="30S RIBOSOMAL PROTEIN S2 PROKARYOTIC AND ORGANELLAR"/>
    <property type="match status" value="1"/>
</dbReference>
<dbReference type="Pfam" id="PF00318">
    <property type="entry name" value="Ribosomal_S2"/>
    <property type="match status" value="1"/>
</dbReference>
<reference evidence="5" key="1">
    <citation type="submission" date="2010-07" db="EMBL/GenBank/DDBJ databases">
        <title>The genome sequence of Gaeumannomyces graminis var. tritici strain R3-111a-1.</title>
        <authorList>
            <consortium name="The Broad Institute Genome Sequencing Platform"/>
            <person name="Ma L.-J."/>
            <person name="Dead R."/>
            <person name="Young S."/>
            <person name="Zeng Q."/>
            <person name="Koehrsen M."/>
            <person name="Alvarado L."/>
            <person name="Berlin A."/>
            <person name="Chapman S.B."/>
            <person name="Chen Z."/>
            <person name="Freedman E."/>
            <person name="Gellesch M."/>
            <person name="Goldberg J."/>
            <person name="Griggs A."/>
            <person name="Gujja S."/>
            <person name="Heilman E.R."/>
            <person name="Heiman D."/>
            <person name="Hepburn T."/>
            <person name="Howarth C."/>
            <person name="Jen D."/>
            <person name="Larson L."/>
            <person name="Mehta T."/>
            <person name="Neiman D."/>
            <person name="Pearson M."/>
            <person name="Roberts A."/>
            <person name="Saif S."/>
            <person name="Shea T."/>
            <person name="Shenoy N."/>
            <person name="Sisk P."/>
            <person name="Stolte C."/>
            <person name="Sykes S."/>
            <person name="Walk T."/>
            <person name="White J."/>
            <person name="Yandava C."/>
            <person name="Haas B."/>
            <person name="Nusbaum C."/>
            <person name="Birren B."/>
        </authorList>
    </citation>
    <scope>NUCLEOTIDE SEQUENCE [LARGE SCALE GENOMIC DNA]</scope>
    <source>
        <strain evidence="5">R3-111a-1</strain>
    </source>
</reference>
<sequence>MIVRNVAIRHGRAAVAAASRQCLCGLSTSSTSFPPSAPPPPPLNNAAPTPKPSTAPAAVPRVRDPKLQARFGKAKSKREPDRTAFDYDATQRWKRKMENVGSLVTRKYVPGDLLKDPPRPKDVTLELLMASQCHMGHHKSLWNPANARYIYGVRQDIHVISLEQTAAHLRRAARVVEEVAYHGGLILFAGTRAGHLDIVVRAAELGGGCHLFTKWVPGAITNRDVILEGAGIKIVNELDKPLDGFEEHLRDRRPLAPDLVVCMNPHDNYTLLHECVTAQIPTIGVIDTDADPTKVTYPIPANDDSLRSIAVICGVLGRAAEQGQKRRLEAAATGIVAWENPTDVAKFLRKEAAAAEDAAKEEVASDQQVEAELLAAEEIKRLIL</sequence>
<organism evidence="3">
    <name type="scientific">Gaeumannomyces tritici (strain R3-111a-1)</name>
    <name type="common">Wheat and barley take-all root rot fungus</name>
    <name type="synonym">Gaeumannomyces graminis var. tritici</name>
    <dbReference type="NCBI Taxonomy" id="644352"/>
    <lineage>
        <taxon>Eukaryota</taxon>
        <taxon>Fungi</taxon>
        <taxon>Dikarya</taxon>
        <taxon>Ascomycota</taxon>
        <taxon>Pezizomycotina</taxon>
        <taxon>Sordariomycetes</taxon>
        <taxon>Sordariomycetidae</taxon>
        <taxon>Magnaporthales</taxon>
        <taxon>Magnaporthaceae</taxon>
        <taxon>Gaeumannomyces</taxon>
    </lineage>
</organism>
<dbReference type="Proteomes" id="UP000006039">
    <property type="component" value="Unassembled WGS sequence"/>
</dbReference>
<dbReference type="OrthoDB" id="2320368at2759"/>
<evidence type="ECO:0000313" key="4">
    <source>
        <dbReference type="EnsemblFungi" id="EJT75657"/>
    </source>
</evidence>
<dbReference type="FunCoup" id="J3NWC5">
    <property type="interactions" value="696"/>
</dbReference>
<dbReference type="RefSeq" id="XP_009221657.1">
    <property type="nucleotide sequence ID" value="XM_009223393.1"/>
</dbReference>
<evidence type="ECO:0000256" key="1">
    <source>
        <dbReference type="ARBA" id="ARBA00006242"/>
    </source>
</evidence>
<name>J3NWC5_GAET3</name>
<dbReference type="PRINTS" id="PR00395">
    <property type="entry name" value="RIBOSOMALS2"/>
</dbReference>
<dbReference type="GO" id="GO:0006412">
    <property type="term" value="P:translation"/>
    <property type="evidence" value="ECO:0007669"/>
    <property type="project" value="InterPro"/>
</dbReference>
<dbReference type="SUPFAM" id="SSF52313">
    <property type="entry name" value="Ribosomal protein S2"/>
    <property type="match status" value="1"/>
</dbReference>
<accession>J3NWC5</accession>
<keyword evidence="5" id="KW-1185">Reference proteome</keyword>
<reference evidence="4" key="5">
    <citation type="submission" date="2018-04" db="UniProtKB">
        <authorList>
            <consortium name="EnsemblFungi"/>
        </authorList>
    </citation>
    <scope>IDENTIFICATION</scope>
    <source>
        <strain evidence="4">R3-111a-1</strain>
    </source>
</reference>
<dbReference type="EMBL" id="GL385397">
    <property type="protein sequence ID" value="EJT75657.1"/>
    <property type="molecule type" value="Genomic_DNA"/>
</dbReference>
<dbReference type="GO" id="GO:0005763">
    <property type="term" value="C:mitochondrial small ribosomal subunit"/>
    <property type="evidence" value="ECO:0007669"/>
    <property type="project" value="TreeGrafter"/>
</dbReference>
<dbReference type="STRING" id="644352.J3NWC5"/>
<dbReference type="eggNOG" id="KOG0832">
    <property type="taxonomic scope" value="Eukaryota"/>
</dbReference>
<evidence type="ECO:0008006" key="6">
    <source>
        <dbReference type="Google" id="ProtNLM"/>
    </source>
</evidence>
<feature type="region of interest" description="Disordered" evidence="2">
    <location>
        <begin position="29"/>
        <end position="82"/>
    </location>
</feature>
<dbReference type="InterPro" id="IPR001865">
    <property type="entry name" value="Ribosomal_uS2"/>
</dbReference>
<evidence type="ECO:0000256" key="2">
    <source>
        <dbReference type="SAM" id="MobiDB-lite"/>
    </source>
</evidence>
<dbReference type="HOGENOM" id="CLU_040318_4_2_1"/>
<feature type="compositionally biased region" description="Pro residues" evidence="2">
    <location>
        <begin position="35"/>
        <end position="53"/>
    </location>
</feature>
<dbReference type="HAMAP" id="MF_00291_B">
    <property type="entry name" value="Ribosomal_uS2_B"/>
    <property type="match status" value="1"/>
</dbReference>
<dbReference type="PANTHER" id="PTHR12534:SF0">
    <property type="entry name" value="SMALL RIBOSOMAL SUBUNIT PROTEIN US2M"/>
    <property type="match status" value="1"/>
</dbReference>
<dbReference type="Gene3D" id="3.40.50.10490">
    <property type="entry name" value="Glucose-6-phosphate isomerase like protein, domain 1"/>
    <property type="match status" value="1"/>
</dbReference>
<dbReference type="AlphaFoldDB" id="J3NWC5"/>
<dbReference type="EnsemblFungi" id="EJT75657">
    <property type="protein sequence ID" value="EJT75657"/>
    <property type="gene ID" value="GGTG_05589"/>
</dbReference>
<evidence type="ECO:0000313" key="3">
    <source>
        <dbReference type="EMBL" id="EJT75657.1"/>
    </source>
</evidence>
<dbReference type="InterPro" id="IPR005706">
    <property type="entry name" value="Ribosomal_uS2_bac/mit/plastid"/>
</dbReference>
<dbReference type="CDD" id="cd01425">
    <property type="entry name" value="RPS2"/>
    <property type="match status" value="1"/>
</dbReference>
<dbReference type="GO" id="GO:0003735">
    <property type="term" value="F:structural constituent of ribosome"/>
    <property type="evidence" value="ECO:0007669"/>
    <property type="project" value="InterPro"/>
</dbReference>